<proteinExistence type="predicted"/>
<evidence type="ECO:0000313" key="1">
    <source>
        <dbReference type="EMBL" id="AEI45306.1"/>
    </source>
</evidence>
<sequence length="64" mass="6934">MKGMLSEAALLPKPNRPYRTSREVSGTVFWHAWERRWSANPAAGGAAARVPHHIGGILASAALR</sequence>
<dbReference type="AlphaFoldDB" id="F8FEI9"/>
<reference evidence="1 2" key="2">
    <citation type="journal article" date="2013" name="Genome Announc.">
        <title>Genome Sequence of Growth-Improving Paenibacillus mucilaginosus Strain KNP414.</title>
        <authorList>
            <person name="Lu J.J."/>
            <person name="Wang J.F."/>
            <person name="Hu X.F."/>
        </authorList>
    </citation>
    <scope>NUCLEOTIDE SEQUENCE [LARGE SCALE GENOMIC DNA]</scope>
    <source>
        <strain evidence="1 2">KNP414</strain>
    </source>
</reference>
<evidence type="ECO:0000313" key="2">
    <source>
        <dbReference type="Proteomes" id="UP000006620"/>
    </source>
</evidence>
<dbReference type="EMBL" id="CP002869">
    <property type="protein sequence ID" value="AEI45306.1"/>
    <property type="molecule type" value="Genomic_DNA"/>
</dbReference>
<gene>
    <name evidence="1" type="ordered locus">KNP414_06787</name>
</gene>
<protein>
    <submittedName>
        <fullName evidence="1">Uncharacterized protein</fullName>
    </submittedName>
</protein>
<dbReference type="Proteomes" id="UP000006620">
    <property type="component" value="Chromosome"/>
</dbReference>
<organism evidence="1 2">
    <name type="scientific">Paenibacillus mucilaginosus (strain KNP414)</name>
    <dbReference type="NCBI Taxonomy" id="1036673"/>
    <lineage>
        <taxon>Bacteria</taxon>
        <taxon>Bacillati</taxon>
        <taxon>Bacillota</taxon>
        <taxon>Bacilli</taxon>
        <taxon>Bacillales</taxon>
        <taxon>Paenibacillaceae</taxon>
        <taxon>Paenibacillus</taxon>
    </lineage>
</organism>
<name>F8FEI9_PAEMK</name>
<reference evidence="2" key="1">
    <citation type="submission" date="2011-06" db="EMBL/GenBank/DDBJ databases">
        <title>Complete genome sequence of Paenibacillus mucilaginosus KNP414.</title>
        <authorList>
            <person name="Wang J."/>
            <person name="Hu S."/>
            <person name="Hu X."/>
            <person name="Zhang B."/>
            <person name="Dong D."/>
            <person name="Zhang S."/>
            <person name="Zhao K."/>
            <person name="Wu D."/>
        </authorList>
    </citation>
    <scope>NUCLEOTIDE SEQUENCE [LARGE SCALE GENOMIC DNA]</scope>
    <source>
        <strain evidence="2">KNP414</strain>
    </source>
</reference>
<dbReference type="HOGENOM" id="CLU_2863575_0_0_9"/>
<accession>F8FEI9</accession>
<dbReference type="KEGG" id="pms:KNP414_06787"/>